<evidence type="ECO:0000256" key="1">
    <source>
        <dbReference type="ARBA" id="ARBA00022857"/>
    </source>
</evidence>
<proteinExistence type="predicted"/>
<evidence type="ECO:0000259" key="2">
    <source>
        <dbReference type="Pfam" id="PF13460"/>
    </source>
</evidence>
<name>A0A101A728_9MYCO</name>
<dbReference type="EMBL" id="LQIR01000017">
    <property type="protein sequence ID" value="KUI16040.1"/>
    <property type="molecule type" value="Genomic_DNA"/>
</dbReference>
<dbReference type="AlphaFoldDB" id="A0A101A728"/>
<feature type="domain" description="NAD(P)-binding" evidence="2">
    <location>
        <begin position="7"/>
        <end position="167"/>
    </location>
</feature>
<dbReference type="PANTHER" id="PTHR42748">
    <property type="entry name" value="NITROGEN METABOLITE REPRESSION PROTEIN NMRA FAMILY MEMBER"/>
    <property type="match status" value="1"/>
</dbReference>
<gene>
    <name evidence="3" type="ORF">AU192_07755</name>
</gene>
<dbReference type="InterPro" id="IPR036291">
    <property type="entry name" value="NAD(P)-bd_dom_sf"/>
</dbReference>
<dbReference type="InterPro" id="IPR051164">
    <property type="entry name" value="NmrA-like_oxidored"/>
</dbReference>
<protein>
    <submittedName>
        <fullName evidence="3">NmrA family transcriptional regulator</fullName>
    </submittedName>
</protein>
<dbReference type="Proteomes" id="UP000053707">
    <property type="component" value="Unassembled WGS sequence"/>
</dbReference>
<accession>A0A101A728</accession>
<dbReference type="RefSeq" id="WP_064396140.1">
    <property type="nucleotide sequence ID" value="NZ_LQIR01000017.1"/>
</dbReference>
<reference evidence="3 4" key="1">
    <citation type="submission" date="2016-01" db="EMBL/GenBank/DDBJ databases">
        <authorList>
            <consortium name="TB Trials Study Group"/>
            <person name="Sutton G."/>
            <person name="Brinkac L."/>
            <person name="Sanka R."/>
            <person name="Adams M."/>
            <person name="Lau E.L."/>
            <person name="Macaden R."/>
            <person name="Grewal H.M.S."/>
        </authorList>
    </citation>
    <scope>NUCLEOTIDE SEQUENCE [LARGE SCALE GENOMIC DNA]</scope>
    <source>
        <strain evidence="3 4">IS-1744</strain>
    </source>
</reference>
<dbReference type="InterPro" id="IPR016040">
    <property type="entry name" value="NAD(P)-bd_dom"/>
</dbReference>
<comment type="caution">
    <text evidence="3">The sequence shown here is derived from an EMBL/GenBank/DDBJ whole genome shotgun (WGS) entry which is preliminary data.</text>
</comment>
<dbReference type="PANTHER" id="PTHR42748:SF3">
    <property type="entry name" value="BLL4366 PROTEIN"/>
    <property type="match status" value="1"/>
</dbReference>
<dbReference type="Gene3D" id="3.40.50.720">
    <property type="entry name" value="NAD(P)-binding Rossmann-like Domain"/>
    <property type="match status" value="1"/>
</dbReference>
<dbReference type="Pfam" id="PF13460">
    <property type="entry name" value="NAD_binding_10"/>
    <property type="match status" value="1"/>
</dbReference>
<organism evidence="3 4">
    <name type="scientific">Mycobacterium lehmannii</name>
    <dbReference type="NCBI Taxonomy" id="2048550"/>
    <lineage>
        <taxon>Bacteria</taxon>
        <taxon>Bacillati</taxon>
        <taxon>Actinomycetota</taxon>
        <taxon>Actinomycetes</taxon>
        <taxon>Mycobacteriales</taxon>
        <taxon>Mycobacteriaceae</taxon>
        <taxon>Mycobacterium</taxon>
    </lineage>
</organism>
<keyword evidence="1" id="KW-0521">NADP</keyword>
<dbReference type="SUPFAM" id="SSF51735">
    <property type="entry name" value="NAD(P)-binding Rossmann-fold domains"/>
    <property type="match status" value="1"/>
</dbReference>
<evidence type="ECO:0000313" key="4">
    <source>
        <dbReference type="Proteomes" id="UP000053707"/>
    </source>
</evidence>
<keyword evidence="4" id="KW-1185">Reference proteome</keyword>
<evidence type="ECO:0000313" key="3">
    <source>
        <dbReference type="EMBL" id="KUI16040.1"/>
    </source>
</evidence>
<sequence>MKIVVIGGTGLIGSKLVQILDRQGHDTVAAAPSTGVNTFTGEGLRDVLEGADVVVDVSNSPQLDDSAQEFFRTATTNLLEAEEAADVGHHVALSVVGTEQMAPQSGYFQAKLDQERLISDGPIPFTIVHATQFFEFLQTLADSATEGDTVRMPPVYFQPMAAADVAEGLAIAAVNEPVNRIVEIGGPVEFLLPDLIRTALTARGDTRQVVADPSAKYWGIDLAERTLVPGERATLFGTRFEDWILAAAARA</sequence>